<dbReference type="InterPro" id="IPR003439">
    <property type="entry name" value="ABC_transporter-like_ATP-bd"/>
</dbReference>
<dbReference type="Pfam" id="PF00005">
    <property type="entry name" value="ABC_tran"/>
    <property type="match status" value="1"/>
</dbReference>
<protein>
    <submittedName>
        <fullName evidence="6">ABC transporter ATP-binding protein</fullName>
    </submittedName>
</protein>
<dbReference type="Pfam" id="PF12399">
    <property type="entry name" value="BCA_ABC_TP_C"/>
    <property type="match status" value="1"/>
</dbReference>
<evidence type="ECO:0000256" key="4">
    <source>
        <dbReference type="ARBA" id="ARBA00022840"/>
    </source>
</evidence>
<keyword evidence="2" id="KW-0472">Membrane</keyword>
<keyword evidence="3" id="KW-0547">Nucleotide-binding</keyword>
<proteinExistence type="predicted"/>
<evidence type="ECO:0000313" key="7">
    <source>
        <dbReference type="Proteomes" id="UP001595848"/>
    </source>
</evidence>
<dbReference type="RefSeq" id="WP_217963830.1">
    <property type="nucleotide sequence ID" value="NZ_JAHTBN010000002.1"/>
</dbReference>
<gene>
    <name evidence="6" type="ORF">ACFOY1_08350</name>
</gene>
<evidence type="ECO:0000259" key="5">
    <source>
        <dbReference type="PROSITE" id="PS50893"/>
    </source>
</evidence>
<evidence type="ECO:0000256" key="2">
    <source>
        <dbReference type="ARBA" id="ARBA00022475"/>
    </source>
</evidence>
<dbReference type="PANTHER" id="PTHR45772">
    <property type="entry name" value="CONSERVED COMPONENT OF ABC TRANSPORTER FOR NATURAL AMINO ACIDS-RELATED"/>
    <property type="match status" value="1"/>
</dbReference>
<keyword evidence="1" id="KW-0813">Transport</keyword>
<dbReference type="InterPro" id="IPR032823">
    <property type="entry name" value="BCA_ABC_TP_C"/>
</dbReference>
<dbReference type="EMBL" id="JBHSBV010000003">
    <property type="protein sequence ID" value="MFC4200961.1"/>
    <property type="molecule type" value="Genomic_DNA"/>
</dbReference>
<sequence>MTKLQSSSVAAESSGTASLLCARGVAKSFGGIRAVRGVDFDVAAGEIVGLVGPNGSGKSTLLGCLSRDIAMDTGKVLFNGTDISGLRAMQAARNGMGRTFQSVRIFPELSVWENALMGRQWKGVGLRSMLCPADAATRRRAGELIDLMGFPQLMHEYAGNLSGGQMRLLELVMAMMSGPRLVMLDEATSGVNPTLIESLKHYVKVLNRDEGVAFIIVEHNIGFIFSIADRIVVLDDGKILANGQPEDIRQNQEVIVAYLGA</sequence>
<dbReference type="CDD" id="cd03219">
    <property type="entry name" value="ABC_Mj1267_LivG_branched"/>
    <property type="match status" value="1"/>
</dbReference>
<dbReference type="PROSITE" id="PS00211">
    <property type="entry name" value="ABC_TRANSPORTER_1"/>
    <property type="match status" value="1"/>
</dbReference>
<dbReference type="PROSITE" id="PS50893">
    <property type="entry name" value="ABC_TRANSPORTER_2"/>
    <property type="match status" value="1"/>
</dbReference>
<dbReference type="InterPro" id="IPR017871">
    <property type="entry name" value="ABC_transporter-like_CS"/>
</dbReference>
<comment type="caution">
    <text evidence="6">The sequence shown here is derived from an EMBL/GenBank/DDBJ whole genome shotgun (WGS) entry which is preliminary data.</text>
</comment>
<evidence type="ECO:0000256" key="3">
    <source>
        <dbReference type="ARBA" id="ARBA00022741"/>
    </source>
</evidence>
<dbReference type="InterPro" id="IPR003593">
    <property type="entry name" value="AAA+_ATPase"/>
</dbReference>
<dbReference type="Proteomes" id="UP001595848">
    <property type="component" value="Unassembled WGS sequence"/>
</dbReference>
<dbReference type="PANTHER" id="PTHR45772:SF9">
    <property type="entry name" value="CONSERVED COMPONENT OF ABC TRANSPORTER FOR NATURAL AMINO ACIDS"/>
    <property type="match status" value="1"/>
</dbReference>
<keyword evidence="2" id="KW-1003">Cell membrane</keyword>
<organism evidence="6 7">
    <name type="scientific">Candidimonas humi</name>
    <dbReference type="NCBI Taxonomy" id="683355"/>
    <lineage>
        <taxon>Bacteria</taxon>
        <taxon>Pseudomonadati</taxon>
        <taxon>Pseudomonadota</taxon>
        <taxon>Betaproteobacteria</taxon>
        <taxon>Burkholderiales</taxon>
        <taxon>Alcaligenaceae</taxon>
        <taxon>Candidimonas</taxon>
    </lineage>
</organism>
<feature type="domain" description="ABC transporter" evidence="5">
    <location>
        <begin position="20"/>
        <end position="261"/>
    </location>
</feature>
<keyword evidence="4 6" id="KW-0067">ATP-binding</keyword>
<name>A0ABV8NX97_9BURK</name>
<accession>A0ABV8NX97</accession>
<dbReference type="GO" id="GO:0005524">
    <property type="term" value="F:ATP binding"/>
    <property type="evidence" value="ECO:0007669"/>
    <property type="project" value="UniProtKB-KW"/>
</dbReference>
<evidence type="ECO:0000256" key="1">
    <source>
        <dbReference type="ARBA" id="ARBA00022448"/>
    </source>
</evidence>
<dbReference type="SMART" id="SM00382">
    <property type="entry name" value="AAA"/>
    <property type="match status" value="1"/>
</dbReference>
<reference evidence="7" key="1">
    <citation type="journal article" date="2019" name="Int. J. Syst. Evol. Microbiol.">
        <title>The Global Catalogue of Microorganisms (GCM) 10K type strain sequencing project: providing services to taxonomists for standard genome sequencing and annotation.</title>
        <authorList>
            <consortium name="The Broad Institute Genomics Platform"/>
            <consortium name="The Broad Institute Genome Sequencing Center for Infectious Disease"/>
            <person name="Wu L."/>
            <person name="Ma J."/>
        </authorList>
    </citation>
    <scope>NUCLEOTIDE SEQUENCE [LARGE SCALE GENOMIC DNA]</scope>
    <source>
        <strain evidence="7">LMG 24813</strain>
    </source>
</reference>
<dbReference type="InterPro" id="IPR051120">
    <property type="entry name" value="ABC_AA/LPS_Transport"/>
</dbReference>
<evidence type="ECO:0000313" key="6">
    <source>
        <dbReference type="EMBL" id="MFC4200961.1"/>
    </source>
</evidence>
<keyword evidence="7" id="KW-1185">Reference proteome</keyword>